<evidence type="ECO:0000313" key="2">
    <source>
        <dbReference type="EMBL" id="KAK1785536.1"/>
    </source>
</evidence>
<feature type="compositionally biased region" description="Basic residues" evidence="1">
    <location>
        <begin position="66"/>
        <end position="77"/>
    </location>
</feature>
<organism evidence="2 3">
    <name type="scientific">Electrophorus voltai</name>
    <dbReference type="NCBI Taxonomy" id="2609070"/>
    <lineage>
        <taxon>Eukaryota</taxon>
        <taxon>Metazoa</taxon>
        <taxon>Chordata</taxon>
        <taxon>Craniata</taxon>
        <taxon>Vertebrata</taxon>
        <taxon>Euteleostomi</taxon>
        <taxon>Actinopterygii</taxon>
        <taxon>Neopterygii</taxon>
        <taxon>Teleostei</taxon>
        <taxon>Ostariophysi</taxon>
        <taxon>Gymnotiformes</taxon>
        <taxon>Gymnotoidei</taxon>
        <taxon>Gymnotidae</taxon>
        <taxon>Electrophorus</taxon>
    </lineage>
</organism>
<feature type="region of interest" description="Disordered" evidence="1">
    <location>
        <begin position="53"/>
        <end position="86"/>
    </location>
</feature>
<reference evidence="2" key="1">
    <citation type="submission" date="2023-03" db="EMBL/GenBank/DDBJ databases">
        <title>Electrophorus voltai genome.</title>
        <authorList>
            <person name="Bian C."/>
        </authorList>
    </citation>
    <scope>NUCLEOTIDE SEQUENCE</scope>
    <source>
        <strain evidence="2">CB-2022</strain>
        <tissue evidence="2">Muscle</tissue>
    </source>
</reference>
<accession>A0AAD9DKX0</accession>
<feature type="region of interest" description="Disordered" evidence="1">
    <location>
        <begin position="150"/>
        <end position="194"/>
    </location>
</feature>
<proteinExistence type="predicted"/>
<dbReference type="Proteomes" id="UP001239994">
    <property type="component" value="Unassembled WGS sequence"/>
</dbReference>
<dbReference type="AlphaFoldDB" id="A0AAD9DKX0"/>
<gene>
    <name evidence="2" type="ORF">P4O66_018900</name>
</gene>
<sequence>MVWTYLESPRNTGTLGRSRQKAQLLPPTGHMTWPYTSTQAPVSLEPAYSPFLGPNVRNTDLPRMPGKGKKKKGRKGSQRPPTARAANSPMFLGTLLTPSAGPCAEAGESYRTTAGGWDWYNDFQSSESDSVDSYCPAERTSLILALLQGTTRREDPAERFSGDPVYGPGSDIPESYGDQPDHENRHSEMDSAGS</sequence>
<keyword evidence="3" id="KW-1185">Reference proteome</keyword>
<feature type="region of interest" description="Disordered" evidence="1">
    <location>
        <begin position="1"/>
        <end position="20"/>
    </location>
</feature>
<comment type="caution">
    <text evidence="2">The sequence shown here is derived from an EMBL/GenBank/DDBJ whole genome shotgun (WGS) entry which is preliminary data.</text>
</comment>
<dbReference type="EMBL" id="JAROKS010000026">
    <property type="protein sequence ID" value="KAK1785536.1"/>
    <property type="molecule type" value="Genomic_DNA"/>
</dbReference>
<protein>
    <submittedName>
        <fullName evidence="2">Uncharacterized protein</fullName>
    </submittedName>
</protein>
<name>A0AAD9DKX0_9TELE</name>
<feature type="compositionally biased region" description="Basic and acidic residues" evidence="1">
    <location>
        <begin position="179"/>
        <end position="194"/>
    </location>
</feature>
<evidence type="ECO:0000256" key="1">
    <source>
        <dbReference type="SAM" id="MobiDB-lite"/>
    </source>
</evidence>
<feature type="compositionally biased region" description="Basic and acidic residues" evidence="1">
    <location>
        <begin position="151"/>
        <end position="161"/>
    </location>
</feature>
<evidence type="ECO:0000313" key="3">
    <source>
        <dbReference type="Proteomes" id="UP001239994"/>
    </source>
</evidence>